<dbReference type="InterPro" id="IPR056882">
    <property type="entry name" value="MOM1_dom"/>
</dbReference>
<dbReference type="Pfam" id="PF00176">
    <property type="entry name" value="SNF2-rel_dom"/>
    <property type="match status" value="1"/>
</dbReference>
<feature type="compositionally biased region" description="Polar residues" evidence="6">
    <location>
        <begin position="1464"/>
        <end position="1481"/>
    </location>
</feature>
<keyword evidence="2 5" id="KW-0863">Zinc-finger</keyword>
<evidence type="ECO:0000313" key="9">
    <source>
        <dbReference type="EMBL" id="KAG8094189.1"/>
    </source>
</evidence>
<feature type="compositionally biased region" description="Polar residues" evidence="6">
    <location>
        <begin position="1366"/>
        <end position="1393"/>
    </location>
</feature>
<dbReference type="InterPro" id="IPR019787">
    <property type="entry name" value="Znf_PHD-finger"/>
</dbReference>
<comment type="caution">
    <text evidence="9">The sequence shown here is derived from an EMBL/GenBank/DDBJ whole genome shotgun (WGS) entry which is preliminary data.</text>
</comment>
<evidence type="ECO:0000259" key="7">
    <source>
        <dbReference type="PROSITE" id="PS50013"/>
    </source>
</evidence>
<protein>
    <recommendedName>
        <fullName evidence="11">PHD-type domain-containing protein</fullName>
    </recommendedName>
</protein>
<keyword evidence="3" id="KW-0862">Zinc</keyword>
<feature type="compositionally biased region" description="Low complexity" evidence="6">
    <location>
        <begin position="1521"/>
        <end position="1532"/>
    </location>
</feature>
<feature type="domain" description="PHD-type" evidence="8">
    <location>
        <begin position="147"/>
        <end position="199"/>
    </location>
</feature>
<organism evidence="9 10">
    <name type="scientific">Zizania palustris</name>
    <name type="common">Northern wild rice</name>
    <dbReference type="NCBI Taxonomy" id="103762"/>
    <lineage>
        <taxon>Eukaryota</taxon>
        <taxon>Viridiplantae</taxon>
        <taxon>Streptophyta</taxon>
        <taxon>Embryophyta</taxon>
        <taxon>Tracheophyta</taxon>
        <taxon>Spermatophyta</taxon>
        <taxon>Magnoliopsida</taxon>
        <taxon>Liliopsida</taxon>
        <taxon>Poales</taxon>
        <taxon>Poaceae</taxon>
        <taxon>BOP clade</taxon>
        <taxon>Oryzoideae</taxon>
        <taxon>Oryzeae</taxon>
        <taxon>Zizaniinae</taxon>
        <taxon>Zizania</taxon>
    </lineage>
</organism>
<keyword evidence="1" id="KW-0479">Metal-binding</keyword>
<sequence length="1719" mass="190780">MMHMEDNGTVLGHEEVDEQEQDNPEVASKFLEGCNSGLYKVPEVVLNTDGLKNKVDESASTSEPHTPVDICVQNYASESIPTTEAREQTTGCSNQNFLTELPNGPCSTIHHMEAKKTVGDGDSGDIQGASISSQALVTQSDETYDNEYMCSVCKHRETPGILMSCSGKGCKNWYHNSCLDPPLEYVSLGIWLCTLCTKKRLQFGEYSVSDGIESLWDVKDGAQNCKQYFVKYKNLAHVHNRWVPESDIIRCNPEDHDLITKFCKMNQKEKTIRWKQEWTEPQRLLKKRSLMPQKEAEDFFDSLGDKFTYCNVEWLVKWKDLGYEHATWELETSSFLCSTESKNLKRNYENRHEAAKRGFDPAKINKVKQNQFQKLQRLPDGCPPGLDKDHLGSLNQLREFWHNSNGAIFVDDQERVIKTILFAMSILPDVCRPLLIVSTSVSLSLWEAKFNRLAPSINVVVYNGEKDVRKQIRDLEFYEDGSVMFQVLLSHPDAILEDIETMECIGWEAVMVDNCQSSRVSKCLEQLKQLSTNFRMVLLSSPLKESIPEYINLLSFLNPEGNDISSSSNGDSTDTGGVLAMLKAKFAHHIAFERKADSLKFLEYWVPVRLSQVQLEMYCYTLLSNSPALRSHSRTDSVGVLRDILVSLRKCCDHPYMVDQSLQNSLTKGHPVTDILDIGVRASGKLLLLDKMLQEIKNQGRRVLIVSQSGHSGGVGGNPMGDILDDFVRQRFGFESYERKKLMEQELKRIKTGEVLDSSPKVLPVKYKDAALPKNSATSSSHQKSVDDTWQELGAENLEGTQRGLHSQLKPEMSKLYELLELPENVKFLCEELLDYILKNHKVSQEQTGILHAFNIALCWRAASLLKHKVNHRESLSLAVKNLNYECNEGLAEVVYEKLRILKKKFSRRASEISKHSQFTPGNNTPPYVQETSTKLRSDESIPKLCNILKQQQSTACTNELQLKEKFLQEAKSAQLDHTFDQCIPLPDSNFAMEEFSHFKEIVDKFPVVASTSAHCQQSLASTMEISLVQSVIPSEVVNSEAVRPVEVPIYTERRTISEVVLSDNRIHNSSDGIDSQGGPPLAVQHLLCSNPAIDNSNNWESSVGDHRSEHFGDVAVEVNANNRDTALTDPPHSEPPTADALPNRTALPMSREVEAQTNLVIQSAQQNVVSGQLLQENDREYLSVTTSAHPLQPEIRASSPVSNILLDRTHPDQSQQSHQPEAASSSMDPAQLFPVASLMFNHPPVGNEPLINELHRLQLHMDSLNKMYELKKSQLKMECSQEIEKIKQKYDLLHKEQDSLHLQHRKTLDDLCGKVILNQSLADDFRAKFVSTSAAQARAICPPIRPTTGVSQQISTRPSVAGATGVSQQISTRPSVSQQIPTRPSVSQQIPTRPSVAGATGVSQQISTRPSVSQQIPTRPSVSQQIPTRPPVAGATGVSQQISTRPSVSQQIPTRPSVAGATGVSQQISTRPSVSQQIPTRPSVAGATGVSQQISTRPSVSQQIPTRPSVVAGVTAKPVGSSSSGRPSLPRHVAQPSQVDQLSSLEVCHSSSSSQVVRPPLSIPGSVVRATSTPFSRTPSAYGNYGVRSELARAPAPHLQFRLPRTHPTAPANQQQLPTRLGEHIFNATVDSKPSKRKTEFSELIIFKRSLGNLGTKVTSVVIGAIKCSSDFPNPECSFTIDSAVNSMHAHVRYAAAGGGFGFSVAGCMAYIKSWVEQ</sequence>
<proteinExistence type="predicted"/>
<feature type="compositionally biased region" description="Polar residues" evidence="6">
    <location>
        <begin position="1438"/>
        <end position="1455"/>
    </location>
</feature>
<dbReference type="Proteomes" id="UP000729402">
    <property type="component" value="Unassembled WGS sequence"/>
</dbReference>
<dbReference type="EMBL" id="JAAALK010000080">
    <property type="protein sequence ID" value="KAG8094189.1"/>
    <property type="molecule type" value="Genomic_DNA"/>
</dbReference>
<dbReference type="PROSITE" id="PS01359">
    <property type="entry name" value="ZF_PHD_1"/>
    <property type="match status" value="1"/>
</dbReference>
<dbReference type="GO" id="GO:0003677">
    <property type="term" value="F:DNA binding"/>
    <property type="evidence" value="ECO:0007669"/>
    <property type="project" value="TreeGrafter"/>
</dbReference>
<reference evidence="9" key="2">
    <citation type="submission" date="2021-02" db="EMBL/GenBank/DDBJ databases">
        <authorList>
            <person name="Kimball J.A."/>
            <person name="Haas M.W."/>
            <person name="Macchietto M."/>
            <person name="Kono T."/>
            <person name="Duquette J."/>
            <person name="Shao M."/>
        </authorList>
    </citation>
    <scope>NUCLEOTIDE SEQUENCE</scope>
    <source>
        <tissue evidence="9">Fresh leaf tissue</tissue>
    </source>
</reference>
<name>A0A8J5WTI9_ZIZPA</name>
<dbReference type="SMART" id="SM00298">
    <property type="entry name" value="CHROMO"/>
    <property type="match status" value="2"/>
</dbReference>
<dbReference type="GO" id="GO:0008270">
    <property type="term" value="F:zinc ion binding"/>
    <property type="evidence" value="ECO:0007669"/>
    <property type="project" value="UniProtKB-KW"/>
</dbReference>
<dbReference type="InterPro" id="IPR019786">
    <property type="entry name" value="Zinc_finger_PHD-type_CS"/>
</dbReference>
<dbReference type="InterPro" id="IPR001965">
    <property type="entry name" value="Znf_PHD"/>
</dbReference>
<evidence type="ECO:0000256" key="2">
    <source>
        <dbReference type="ARBA" id="ARBA00022771"/>
    </source>
</evidence>
<gene>
    <name evidence="9" type="ORF">GUJ93_ZPchr0012g19846</name>
</gene>
<dbReference type="SMART" id="SM00249">
    <property type="entry name" value="PHD"/>
    <property type="match status" value="1"/>
</dbReference>
<dbReference type="Pfam" id="PF00628">
    <property type="entry name" value="PHD"/>
    <property type="match status" value="1"/>
</dbReference>
<keyword evidence="10" id="KW-1185">Reference proteome</keyword>
<dbReference type="GO" id="GO:0005524">
    <property type="term" value="F:ATP binding"/>
    <property type="evidence" value="ECO:0007669"/>
    <property type="project" value="InterPro"/>
</dbReference>
<dbReference type="PROSITE" id="PS50013">
    <property type="entry name" value="CHROMO_2"/>
    <property type="match status" value="1"/>
</dbReference>
<feature type="region of interest" description="Disordered" evidence="6">
    <location>
        <begin position="1360"/>
        <end position="1543"/>
    </location>
</feature>
<feature type="compositionally biased region" description="Polar residues" evidence="6">
    <location>
        <begin position="1490"/>
        <end position="1507"/>
    </location>
</feature>
<feature type="domain" description="Chromo" evidence="7">
    <location>
        <begin position="294"/>
        <end position="356"/>
    </location>
</feature>
<dbReference type="GO" id="GO:0140658">
    <property type="term" value="F:ATP-dependent chromatin remodeler activity"/>
    <property type="evidence" value="ECO:0007669"/>
    <property type="project" value="TreeGrafter"/>
</dbReference>
<dbReference type="GO" id="GO:0003682">
    <property type="term" value="F:chromatin binding"/>
    <property type="evidence" value="ECO:0007669"/>
    <property type="project" value="TreeGrafter"/>
</dbReference>
<evidence type="ECO:0000256" key="6">
    <source>
        <dbReference type="SAM" id="MobiDB-lite"/>
    </source>
</evidence>
<evidence type="ECO:0000256" key="3">
    <source>
        <dbReference type="ARBA" id="ARBA00022833"/>
    </source>
</evidence>
<dbReference type="OrthoDB" id="885191at2759"/>
<dbReference type="GO" id="GO:0000785">
    <property type="term" value="C:chromatin"/>
    <property type="evidence" value="ECO:0007669"/>
    <property type="project" value="TreeGrafter"/>
</dbReference>
<feature type="compositionally biased region" description="Polar residues" evidence="6">
    <location>
        <begin position="1402"/>
        <end position="1428"/>
    </location>
</feature>
<dbReference type="CDD" id="cd15489">
    <property type="entry name" value="PHD_SF"/>
    <property type="match status" value="1"/>
</dbReference>
<evidence type="ECO:0000313" key="10">
    <source>
        <dbReference type="Proteomes" id="UP000729402"/>
    </source>
</evidence>
<dbReference type="InterPro" id="IPR000330">
    <property type="entry name" value="SNF2_N"/>
</dbReference>
<reference evidence="9" key="1">
    <citation type="journal article" date="2021" name="bioRxiv">
        <title>Whole Genome Assembly and Annotation of Northern Wild Rice, Zizania palustris L., Supports a Whole Genome Duplication in the Zizania Genus.</title>
        <authorList>
            <person name="Haas M."/>
            <person name="Kono T."/>
            <person name="Macchietto M."/>
            <person name="Millas R."/>
            <person name="McGilp L."/>
            <person name="Shao M."/>
            <person name="Duquette J."/>
            <person name="Hirsch C.N."/>
            <person name="Kimball J."/>
        </authorList>
    </citation>
    <scope>NUCLEOTIDE SEQUENCE</scope>
    <source>
        <tissue evidence="9">Fresh leaf tissue</tissue>
    </source>
</reference>
<feature type="region of interest" description="Disordered" evidence="6">
    <location>
        <begin position="1"/>
        <end position="24"/>
    </location>
</feature>
<evidence type="ECO:0000256" key="1">
    <source>
        <dbReference type="ARBA" id="ARBA00022723"/>
    </source>
</evidence>
<dbReference type="PANTHER" id="PTHR45623">
    <property type="entry name" value="CHROMODOMAIN-HELICASE-DNA-BINDING PROTEIN 3-RELATED-RELATED"/>
    <property type="match status" value="1"/>
</dbReference>
<dbReference type="PANTHER" id="PTHR45623:SF13">
    <property type="entry name" value="HELICASE PROTEIN MOM1"/>
    <property type="match status" value="1"/>
</dbReference>
<dbReference type="GO" id="GO:0042393">
    <property type="term" value="F:histone binding"/>
    <property type="evidence" value="ECO:0007669"/>
    <property type="project" value="TreeGrafter"/>
</dbReference>
<evidence type="ECO:0000256" key="5">
    <source>
        <dbReference type="PROSITE-ProRule" id="PRU00146"/>
    </source>
</evidence>
<evidence type="ECO:0008006" key="11">
    <source>
        <dbReference type="Google" id="ProtNLM"/>
    </source>
</evidence>
<keyword evidence="4" id="KW-0539">Nucleus</keyword>
<evidence type="ECO:0000256" key="4">
    <source>
        <dbReference type="ARBA" id="ARBA00023242"/>
    </source>
</evidence>
<evidence type="ECO:0000259" key="8">
    <source>
        <dbReference type="PROSITE" id="PS50016"/>
    </source>
</evidence>
<accession>A0A8J5WTI9</accession>
<dbReference type="InterPro" id="IPR000953">
    <property type="entry name" value="Chromo/chromo_shadow_dom"/>
</dbReference>
<dbReference type="Pfam" id="PF25029">
    <property type="entry name" value="MOM1"/>
    <property type="match status" value="1"/>
</dbReference>
<dbReference type="GO" id="GO:0016887">
    <property type="term" value="F:ATP hydrolysis activity"/>
    <property type="evidence" value="ECO:0007669"/>
    <property type="project" value="TreeGrafter"/>
</dbReference>
<dbReference type="PROSITE" id="PS50016">
    <property type="entry name" value="ZF_PHD_2"/>
    <property type="match status" value="1"/>
</dbReference>
<dbReference type="GO" id="GO:0005634">
    <property type="term" value="C:nucleus"/>
    <property type="evidence" value="ECO:0007669"/>
    <property type="project" value="TreeGrafter"/>
</dbReference>